<feature type="binding site" evidence="1">
    <location>
        <position position="70"/>
    </location>
    <ligand>
        <name>Mg(2+)</name>
        <dbReference type="ChEBI" id="CHEBI:18420"/>
        <label>1</label>
    </ligand>
</feature>
<evidence type="ECO:0000313" key="3">
    <source>
        <dbReference type="Proteomes" id="UP000184452"/>
    </source>
</evidence>
<dbReference type="Gene3D" id="1.10.4080.10">
    <property type="entry name" value="ADP-ribosylation/Crystallin J1"/>
    <property type="match status" value="1"/>
</dbReference>
<gene>
    <name evidence="2" type="ORF">SAMN05421803_12940</name>
</gene>
<dbReference type="Pfam" id="PF03747">
    <property type="entry name" value="ADP_ribosyl_GH"/>
    <property type="match status" value="1"/>
</dbReference>
<keyword evidence="1" id="KW-0460">Magnesium</keyword>
<dbReference type="InterPro" id="IPR005502">
    <property type="entry name" value="Ribosyl_crysJ1"/>
</dbReference>
<comment type="cofactor">
    <cofactor evidence="1">
        <name>Mg(2+)</name>
        <dbReference type="ChEBI" id="CHEBI:18420"/>
    </cofactor>
    <text evidence="1">Binds 2 magnesium ions per subunit.</text>
</comment>
<name>A0A1M6URL9_9ACTN</name>
<dbReference type="PANTHER" id="PTHR16222">
    <property type="entry name" value="ADP-RIBOSYLGLYCOHYDROLASE"/>
    <property type="match status" value="1"/>
</dbReference>
<sequence>MHADNARGALLGMAMGDALGLPAEYHRHARAGWGRSVLWEKNTVLDEQRISRPMLPFGLSGGSGGLLSGTDDVETAATTALVLLESRDHGTNTLFEGWRKHYVETDDVWCGIAERGAVRHALRGERPPVTGSDNPVYWDDGAVASAVPIGVLYAGDPANAARVAQDYARITHSRDGVWAARAMAHAVAALIGGEFLEPALQEAELTVPADSWLRRGLERAAEAAEGADTAFEAIPALVESFGRPVYSHGGVAPETLPLAFTLTRLVRGDLAAGLQAAALLPRQSDSLPAMVGALCGAIDGEKAVPADWAAQVDPVSGVLLPGVAGQRLTSLADRLLEARERFALA</sequence>
<reference evidence="2 3" key="1">
    <citation type="submission" date="2016-11" db="EMBL/GenBank/DDBJ databases">
        <authorList>
            <person name="Jaros S."/>
            <person name="Januszkiewicz K."/>
            <person name="Wedrychowicz H."/>
        </authorList>
    </citation>
    <scope>NUCLEOTIDE SEQUENCE [LARGE SCALE GENOMIC DNA]</scope>
    <source>
        <strain evidence="2 3">CGMCC 4.5723</strain>
    </source>
</reference>
<keyword evidence="2" id="KW-0378">Hydrolase</keyword>
<evidence type="ECO:0000256" key="1">
    <source>
        <dbReference type="PIRSR" id="PIRSR605502-1"/>
    </source>
</evidence>
<dbReference type="GO" id="GO:0016787">
    <property type="term" value="F:hydrolase activity"/>
    <property type="evidence" value="ECO:0007669"/>
    <property type="project" value="UniProtKB-KW"/>
</dbReference>
<dbReference type="PANTHER" id="PTHR16222:SF12">
    <property type="entry name" value="ADP-RIBOSYLGLYCOHYDROLASE-RELATED"/>
    <property type="match status" value="1"/>
</dbReference>
<dbReference type="InterPro" id="IPR036705">
    <property type="entry name" value="Ribosyl_crysJ1_sf"/>
</dbReference>
<dbReference type="GO" id="GO:0046872">
    <property type="term" value="F:metal ion binding"/>
    <property type="evidence" value="ECO:0007669"/>
    <property type="project" value="UniProtKB-KW"/>
</dbReference>
<proteinExistence type="predicted"/>
<dbReference type="OrthoDB" id="2822542at2"/>
<feature type="binding site" evidence="1">
    <location>
        <position position="72"/>
    </location>
    <ligand>
        <name>Mg(2+)</name>
        <dbReference type="ChEBI" id="CHEBI:18420"/>
        <label>1</label>
    </ligand>
</feature>
<dbReference type="RefSeq" id="WP_073383884.1">
    <property type="nucleotide sequence ID" value="NZ_FQZK01000029.1"/>
</dbReference>
<dbReference type="EMBL" id="FQZK01000029">
    <property type="protein sequence ID" value="SHK71813.1"/>
    <property type="molecule type" value="Genomic_DNA"/>
</dbReference>
<dbReference type="AlphaFoldDB" id="A0A1M6URL9"/>
<feature type="binding site" evidence="1">
    <location>
        <position position="285"/>
    </location>
    <ligand>
        <name>Mg(2+)</name>
        <dbReference type="ChEBI" id="CHEBI:18420"/>
        <label>1</label>
    </ligand>
</feature>
<dbReference type="InterPro" id="IPR050792">
    <property type="entry name" value="ADP-ribosylglycohydrolase"/>
</dbReference>
<protein>
    <submittedName>
        <fullName evidence="2">ADP-ribosylglycohydrolase</fullName>
    </submittedName>
</protein>
<dbReference type="STRING" id="758803.SAMN05421803_12940"/>
<dbReference type="SUPFAM" id="SSF101478">
    <property type="entry name" value="ADP-ribosylglycohydrolase"/>
    <property type="match status" value="1"/>
</dbReference>
<keyword evidence="1" id="KW-0479">Metal-binding</keyword>
<feature type="binding site" evidence="1">
    <location>
        <position position="286"/>
    </location>
    <ligand>
        <name>Mg(2+)</name>
        <dbReference type="ChEBI" id="CHEBI:18420"/>
        <label>1</label>
    </ligand>
</feature>
<evidence type="ECO:0000313" key="2">
    <source>
        <dbReference type="EMBL" id="SHK71813.1"/>
    </source>
</evidence>
<dbReference type="Proteomes" id="UP000184452">
    <property type="component" value="Unassembled WGS sequence"/>
</dbReference>
<feature type="binding site" evidence="1">
    <location>
        <position position="71"/>
    </location>
    <ligand>
        <name>Mg(2+)</name>
        <dbReference type="ChEBI" id="CHEBI:18420"/>
        <label>1</label>
    </ligand>
</feature>
<keyword evidence="3" id="KW-1185">Reference proteome</keyword>
<organism evidence="2 3">
    <name type="scientific">Nocardiopsis flavescens</name>
    <dbReference type="NCBI Taxonomy" id="758803"/>
    <lineage>
        <taxon>Bacteria</taxon>
        <taxon>Bacillati</taxon>
        <taxon>Actinomycetota</taxon>
        <taxon>Actinomycetes</taxon>
        <taxon>Streptosporangiales</taxon>
        <taxon>Nocardiopsidaceae</taxon>
        <taxon>Nocardiopsis</taxon>
    </lineage>
</organism>
<accession>A0A1M6URL9</accession>